<dbReference type="InterPro" id="IPR043129">
    <property type="entry name" value="ATPase_NBD"/>
</dbReference>
<comment type="caution">
    <text evidence="10">The sequence shown here is derived from an EMBL/GenBank/DDBJ whole genome shotgun (WGS) entry which is preliminary data.</text>
</comment>
<keyword evidence="4" id="KW-0418">Kinase</keyword>
<evidence type="ECO:0000256" key="1">
    <source>
        <dbReference type="ARBA" id="ARBA00009156"/>
    </source>
</evidence>
<name>A0ABS5AMX2_9PSEU</name>
<proteinExistence type="inferred from homology"/>
<keyword evidence="6" id="KW-1015">Disulfide bond</keyword>
<reference evidence="10 11" key="1">
    <citation type="submission" date="2021-03" db="EMBL/GenBank/DDBJ databases">
        <title>Sequencing the genomes of 1000 actinobacteria strains.</title>
        <authorList>
            <person name="Klenk H.-P."/>
        </authorList>
    </citation>
    <scope>NUCLEOTIDE SEQUENCE [LARGE SCALE GENOMIC DNA]</scope>
    <source>
        <strain evidence="10 11">DSM 44580</strain>
    </source>
</reference>
<accession>A0ABS5AMX2</accession>
<dbReference type="EC" id="2.7.1.5" evidence="10"/>
<evidence type="ECO:0000259" key="8">
    <source>
        <dbReference type="Pfam" id="PF00370"/>
    </source>
</evidence>
<evidence type="ECO:0000256" key="6">
    <source>
        <dbReference type="ARBA" id="ARBA00023157"/>
    </source>
</evidence>
<feature type="domain" description="Carbohydrate kinase FGGY N-terminal" evidence="8">
    <location>
        <begin position="60"/>
        <end position="209"/>
    </location>
</feature>
<evidence type="ECO:0000313" key="10">
    <source>
        <dbReference type="EMBL" id="MBP2477534.1"/>
    </source>
</evidence>
<dbReference type="CDD" id="cd07771">
    <property type="entry name" value="ASKHA_NBD_FGGY_RhaB-like"/>
    <property type="match status" value="1"/>
</dbReference>
<dbReference type="InterPro" id="IPR018485">
    <property type="entry name" value="FGGY_C"/>
</dbReference>
<organism evidence="10 11">
    <name type="scientific">Crossiella equi</name>
    <dbReference type="NCBI Taxonomy" id="130796"/>
    <lineage>
        <taxon>Bacteria</taxon>
        <taxon>Bacillati</taxon>
        <taxon>Actinomycetota</taxon>
        <taxon>Actinomycetes</taxon>
        <taxon>Pseudonocardiales</taxon>
        <taxon>Pseudonocardiaceae</taxon>
        <taxon>Crossiella</taxon>
    </lineage>
</organism>
<feature type="domain" description="Carbohydrate kinase FGGY C-terminal" evidence="9">
    <location>
        <begin position="241"/>
        <end position="427"/>
    </location>
</feature>
<evidence type="ECO:0000256" key="5">
    <source>
        <dbReference type="ARBA" id="ARBA00022840"/>
    </source>
</evidence>
<evidence type="ECO:0000256" key="2">
    <source>
        <dbReference type="ARBA" id="ARBA00022679"/>
    </source>
</evidence>
<keyword evidence="5" id="KW-0067">ATP-binding</keyword>
<sequence>MRVAAVDLGASSGRVMSAELGPGGLTLTEVHRFANRPLRLRGTLHWNLPALYQEVLDGLHELTGTGLRGVGIDSWAVDYALLDGDGGLLGLPVHYRDDRTEGRLEELLARIPPDTLYARTGLQHLRINTLVQLLAEGPRLHRAAHLLLVPDLLTYWLTGELGAERTNASTTQLLDVTTGEWATDLLSAVDIPAGILPPLREPGTVAGTTDVLPDPLRVTRVASHDTASAVAAVPAETEHFAYISCGTWSLVGLELDAPVLTEASRAANFTNEQGLDGTTRYLRNVVGLWLLQECQRTWAADFPALLSAAADLPSPKVPLDVNDPVFLPPGDMPTRVQRWYAARDLPVPRTPPGLTRAILVGLAHAHHEAITEAIRLTGRSVEVVHLVGGGAANTLLCQLTADACGLPVVAGPVEATALGNALVQLRADRDLPLPALRELIRRSTDLVRYDPR</sequence>
<protein>
    <submittedName>
        <fullName evidence="10">Rhamnulokinase</fullName>
        <ecNumber evidence="10">2.7.1.5</ecNumber>
    </submittedName>
</protein>
<evidence type="ECO:0000313" key="11">
    <source>
        <dbReference type="Proteomes" id="UP001519363"/>
    </source>
</evidence>
<dbReference type="Pfam" id="PF02782">
    <property type="entry name" value="FGGY_C"/>
    <property type="match status" value="1"/>
</dbReference>
<keyword evidence="7" id="KW-0684">Rhamnose metabolism</keyword>
<dbReference type="InterPro" id="IPR018484">
    <property type="entry name" value="FGGY_N"/>
</dbReference>
<evidence type="ECO:0000256" key="7">
    <source>
        <dbReference type="ARBA" id="ARBA00023308"/>
    </source>
</evidence>
<dbReference type="PANTHER" id="PTHR10196">
    <property type="entry name" value="SUGAR KINASE"/>
    <property type="match status" value="1"/>
</dbReference>
<dbReference type="RefSeq" id="WP_249044381.1">
    <property type="nucleotide sequence ID" value="NZ_JAGIOO010000001.1"/>
</dbReference>
<dbReference type="Gene3D" id="3.30.420.40">
    <property type="match status" value="2"/>
</dbReference>
<dbReference type="SUPFAM" id="SSF53067">
    <property type="entry name" value="Actin-like ATPase domain"/>
    <property type="match status" value="2"/>
</dbReference>
<dbReference type="GO" id="GO:0008993">
    <property type="term" value="F:rhamnulokinase activity"/>
    <property type="evidence" value="ECO:0007669"/>
    <property type="project" value="UniProtKB-EC"/>
</dbReference>
<keyword evidence="11" id="KW-1185">Reference proteome</keyword>
<dbReference type="Pfam" id="PF00370">
    <property type="entry name" value="FGGY_N"/>
    <property type="match status" value="1"/>
</dbReference>
<comment type="similarity">
    <text evidence="1">Belongs to the FGGY kinase family.</text>
</comment>
<dbReference type="PANTHER" id="PTHR10196:SF93">
    <property type="entry name" value="L-RHAMNULOKINASE"/>
    <property type="match status" value="1"/>
</dbReference>
<evidence type="ECO:0000259" key="9">
    <source>
        <dbReference type="Pfam" id="PF02782"/>
    </source>
</evidence>
<keyword evidence="2 10" id="KW-0808">Transferase</keyword>
<evidence type="ECO:0000256" key="3">
    <source>
        <dbReference type="ARBA" id="ARBA00022741"/>
    </source>
</evidence>
<dbReference type="InterPro" id="IPR013449">
    <property type="entry name" value="Rhamnulokinase"/>
</dbReference>
<keyword evidence="3" id="KW-0547">Nucleotide-binding</keyword>
<evidence type="ECO:0000256" key="4">
    <source>
        <dbReference type="ARBA" id="ARBA00022777"/>
    </source>
</evidence>
<dbReference type="EMBL" id="JAGIOO010000001">
    <property type="protein sequence ID" value="MBP2477534.1"/>
    <property type="molecule type" value="Genomic_DNA"/>
</dbReference>
<dbReference type="Proteomes" id="UP001519363">
    <property type="component" value="Unassembled WGS sequence"/>
</dbReference>
<gene>
    <name evidence="10" type="ORF">JOF53_006406</name>
</gene>